<protein>
    <submittedName>
        <fullName evidence="2">Uncharacterized protein</fullName>
    </submittedName>
</protein>
<evidence type="ECO:0000313" key="1">
    <source>
        <dbReference type="Proteomes" id="UP000095287"/>
    </source>
</evidence>
<accession>A0A1I7ZH67</accession>
<sequence length="148" mass="16391">MSPPNASEADVLTLTFLLKSNSSKRVCTGAETNRGLPSRRLPQESEFAVFHVRAVIPSGAIGLGLTRPRTSFLAAELQDLRRLPRSGVLCWKHAWKAQKLLAYLGHPLLEIDVTHRQRMLLPLAEPGHPPIMCGRVCKGAKWCARSNF</sequence>
<reference evidence="2" key="1">
    <citation type="submission" date="2016-11" db="UniProtKB">
        <authorList>
            <consortium name="WormBaseParasite"/>
        </authorList>
    </citation>
    <scope>IDENTIFICATION</scope>
</reference>
<dbReference type="WBParaSite" id="L893_g26358.t1">
    <property type="protein sequence ID" value="L893_g26358.t1"/>
    <property type="gene ID" value="L893_g26358"/>
</dbReference>
<name>A0A1I7ZH67_9BILA</name>
<dbReference type="Proteomes" id="UP000095287">
    <property type="component" value="Unplaced"/>
</dbReference>
<organism evidence="1 2">
    <name type="scientific">Steinernema glaseri</name>
    <dbReference type="NCBI Taxonomy" id="37863"/>
    <lineage>
        <taxon>Eukaryota</taxon>
        <taxon>Metazoa</taxon>
        <taxon>Ecdysozoa</taxon>
        <taxon>Nematoda</taxon>
        <taxon>Chromadorea</taxon>
        <taxon>Rhabditida</taxon>
        <taxon>Tylenchina</taxon>
        <taxon>Panagrolaimomorpha</taxon>
        <taxon>Strongyloidoidea</taxon>
        <taxon>Steinernematidae</taxon>
        <taxon>Steinernema</taxon>
    </lineage>
</organism>
<proteinExistence type="predicted"/>
<keyword evidence="1" id="KW-1185">Reference proteome</keyword>
<dbReference type="AlphaFoldDB" id="A0A1I7ZH67"/>
<evidence type="ECO:0000313" key="2">
    <source>
        <dbReference type="WBParaSite" id="L893_g26358.t1"/>
    </source>
</evidence>